<organism evidence="1">
    <name type="scientific">Zea mays</name>
    <name type="common">Maize</name>
    <dbReference type="NCBI Taxonomy" id="4577"/>
    <lineage>
        <taxon>Eukaryota</taxon>
        <taxon>Viridiplantae</taxon>
        <taxon>Streptophyta</taxon>
        <taxon>Embryophyta</taxon>
        <taxon>Tracheophyta</taxon>
        <taxon>Spermatophyta</taxon>
        <taxon>Magnoliopsida</taxon>
        <taxon>Liliopsida</taxon>
        <taxon>Poales</taxon>
        <taxon>Poaceae</taxon>
        <taxon>PACMAD clade</taxon>
        <taxon>Panicoideae</taxon>
        <taxon>Andropogonodae</taxon>
        <taxon>Andropogoneae</taxon>
        <taxon>Tripsacinae</taxon>
        <taxon>Zea</taxon>
    </lineage>
</organism>
<protein>
    <submittedName>
        <fullName evidence="1">Uncharacterized protein</fullName>
    </submittedName>
</protein>
<evidence type="ECO:0000313" key="1">
    <source>
        <dbReference type="EMBL" id="ACN30954.1"/>
    </source>
</evidence>
<dbReference type="HOGENOM" id="CLU_2658093_0_0_1"/>
<dbReference type="EMBL" id="BT065078">
    <property type="protein sequence ID" value="ACN30954.1"/>
    <property type="molecule type" value="mRNA"/>
</dbReference>
<reference evidence="1" key="2">
    <citation type="submission" date="2012-06" db="EMBL/GenBank/DDBJ databases">
        <authorList>
            <person name="Yu Y."/>
            <person name="Currie J."/>
            <person name="Lomeli R."/>
            <person name="Angelova A."/>
            <person name="Collura K."/>
            <person name="Wissotski M."/>
            <person name="Campos D."/>
            <person name="Kudrna D."/>
            <person name="Golser W."/>
            <person name="Ashely E."/>
            <person name="Descour A."/>
            <person name="Fernandes J."/>
            <person name="Soderlund C."/>
            <person name="Walbot V."/>
        </authorList>
    </citation>
    <scope>NUCLEOTIDE SEQUENCE</scope>
    <source>
        <strain evidence="1">B73</strain>
    </source>
</reference>
<dbReference type="AlphaFoldDB" id="C0P9V9"/>
<accession>C0P9V9</accession>
<proteinExistence type="evidence at transcript level"/>
<sequence>MISHQTSLKLGNIYSTTLVANPTKMHPQKRNRCHLNQCTMTDSYKPLQLKPMPNFSKQSRFSLVKHNRVSTDHLKM</sequence>
<name>C0P9V9_MAIZE</name>
<reference evidence="1" key="1">
    <citation type="journal article" date="2009" name="PLoS Genet.">
        <title>Sequencing, mapping, and analysis of 27,455 maize full-length cDNAs.</title>
        <authorList>
            <person name="Soderlund C."/>
            <person name="Descour A."/>
            <person name="Kudrna D."/>
            <person name="Bomhoff M."/>
            <person name="Boyd L."/>
            <person name="Currie J."/>
            <person name="Angelova A."/>
            <person name="Collura K."/>
            <person name="Wissotski M."/>
            <person name="Ashley E."/>
            <person name="Morrow D."/>
            <person name="Fernandes J."/>
            <person name="Walbot V."/>
            <person name="Yu Y."/>
        </authorList>
    </citation>
    <scope>NUCLEOTIDE SEQUENCE</scope>
    <source>
        <strain evidence="1">B73</strain>
    </source>
</reference>